<evidence type="ECO:0000313" key="10">
    <source>
        <dbReference type="EMBL" id="OJG47092.1"/>
    </source>
</evidence>
<dbReference type="Gene3D" id="2.60.40.1280">
    <property type="match status" value="1"/>
</dbReference>
<dbReference type="Gene3D" id="2.60.40.10">
    <property type="entry name" value="Immunoglobulins"/>
    <property type="match status" value="4"/>
</dbReference>
<dbReference type="SUPFAM" id="SSF49401">
    <property type="entry name" value="Bacterial adhesins"/>
    <property type="match status" value="5"/>
</dbReference>
<dbReference type="InterPro" id="IPR011252">
    <property type="entry name" value="Fibrogen-bd_dom1"/>
</dbReference>
<reference evidence="10 11" key="1">
    <citation type="submission" date="2014-12" db="EMBL/GenBank/DDBJ databases">
        <title>Draft genome sequences of 29 type strains of Enterococci.</title>
        <authorList>
            <person name="Zhong Z."/>
            <person name="Sun Z."/>
            <person name="Liu W."/>
            <person name="Zhang W."/>
            <person name="Zhang H."/>
        </authorList>
    </citation>
    <scope>NUCLEOTIDE SEQUENCE [LARGE SCALE GENOMIC DNA]</scope>
    <source>
        <strain evidence="10 11">DSM 17122</strain>
    </source>
</reference>
<evidence type="ECO:0000256" key="2">
    <source>
        <dbReference type="ARBA" id="ARBA00007257"/>
    </source>
</evidence>
<evidence type="ECO:0000256" key="1">
    <source>
        <dbReference type="ARBA" id="ARBA00004191"/>
    </source>
</evidence>
<feature type="domain" description="Collagen binding" evidence="8">
    <location>
        <begin position="259"/>
        <end position="356"/>
    </location>
</feature>
<feature type="compositionally biased region" description="Polar residues" evidence="7">
    <location>
        <begin position="867"/>
        <end position="881"/>
    </location>
</feature>
<protein>
    <submittedName>
        <fullName evidence="10">Uncharacterized protein</fullName>
    </submittedName>
</protein>
<feature type="domain" description="SpaA-like prealbumin fold" evidence="9">
    <location>
        <begin position="1238"/>
        <end position="1309"/>
    </location>
</feature>
<feature type="domain" description="SpaA-like prealbumin fold" evidence="9">
    <location>
        <begin position="1013"/>
        <end position="1099"/>
    </location>
</feature>
<dbReference type="InterPro" id="IPR008966">
    <property type="entry name" value="Adhesion_dom_sf"/>
</dbReference>
<comment type="subcellular location">
    <subcellularLocation>
        <location evidence="1">Secreted</location>
        <location evidence="1">Cell wall</location>
    </subcellularLocation>
</comment>
<dbReference type="InterPro" id="IPR008456">
    <property type="entry name" value="Collagen-bd_dom"/>
</dbReference>
<evidence type="ECO:0000256" key="4">
    <source>
        <dbReference type="ARBA" id="ARBA00022525"/>
    </source>
</evidence>
<dbReference type="PANTHER" id="PTHR36108:SF13">
    <property type="entry name" value="COLOSSIN-B-RELATED"/>
    <property type="match status" value="1"/>
</dbReference>
<dbReference type="Pfam" id="PF05737">
    <property type="entry name" value="Collagen_bind"/>
    <property type="match status" value="2"/>
</dbReference>
<dbReference type="Gene3D" id="2.60.40.740">
    <property type="match status" value="4"/>
</dbReference>
<comment type="similarity">
    <text evidence="2">Belongs to the serine-aspartate repeat-containing protein (SDr) family.</text>
</comment>
<feature type="domain" description="SpaA-like prealbumin fold" evidence="9">
    <location>
        <begin position="1119"/>
        <end position="1200"/>
    </location>
</feature>
<feature type="domain" description="Collagen binding" evidence="8">
    <location>
        <begin position="107"/>
        <end position="218"/>
    </location>
</feature>
<dbReference type="InterPro" id="IPR013783">
    <property type="entry name" value="Ig-like_fold"/>
</dbReference>
<keyword evidence="11" id="KW-1185">Reference proteome</keyword>
<evidence type="ECO:0000256" key="5">
    <source>
        <dbReference type="ARBA" id="ARBA00022729"/>
    </source>
</evidence>
<keyword evidence="6" id="KW-0572">Peptidoglycan-anchor</keyword>
<dbReference type="EMBL" id="JXKQ01000001">
    <property type="protein sequence ID" value="OJG47092.1"/>
    <property type="molecule type" value="Genomic_DNA"/>
</dbReference>
<evidence type="ECO:0000259" key="9">
    <source>
        <dbReference type="Pfam" id="PF17802"/>
    </source>
</evidence>
<sequence>MVEGDYYEMDIPDGLAITAPSPQGDLKDADGMVYGKYIFDVNTQKIRITFTQPTGQEFLPPEAGNVTATVHFDTKKITQPGTTTIIYPSKTNIPPYTVTIKPTGGTSISKAGHTDTANNPNKVTWQVDFNKDYATLANPVITEKFPEQVTFDKTETGAVSIYILNVDFNGNVTSTATTPLDPSNYTVDDDGSIHFNSTIDRPYRIVYSTKIKDEIKPSDGGTIPITNNVTLTAGTTNLAASATVQLNYKKALEKVRTGYDSANQIYSWQIRYNYGQKESADDTIISDTYTNMTIDPDSFSVYTVNFDDNGNAIKGTTISPSDYEIDTTKKPFTITFKNNVQVGKAINIDYKSKVDKIVTGSPNNPVNVTNTAETKNVPKTPTITETPSEQVVIKNRPTVNPGTKLASYVIDINKTRYEMTNAVFTDTMSYTEQGYVTTPFKVADPSKPEDAGVVIQDVDDNNRTLIGAFQLVTADGTVQDTIGDPTTADYVINVNLTADRSGYKNFTTTFQNAYKTTSHQFKMTYYVGYNQFSVTNPNPNTSVNYQNTMGVNFLNNGTPYDSSSTTNFNTSTQEANQGMKSGSYNPVTKEITWTIVTNYNNLGVSQFNLKDPITGNQVYLPDSLTVKRGTIDANGNFKATTLTDYKDNQINEDYLTVTEPTVTGENQQGTLELQVGKDGKSIPGWNATGSPKVFQIQFKTSLEGKIVYDQSTYANTATVQIAGVQERLSASVSIAFGGKSALKNGSYNANRNLIDWSLIINPNQSLLADVKVEDSPSANQILQDSFKLYTGKYSGSGSSTTVVKDQEVPSDQYSVVVTTDPATGQQKFTLDMSKIKEKEDPNNSGGYETGVIEKPYLLTYESEPNFSSKTETVTNNASISSEGKELPGKDTQTNISVTIQDSSGTAYGSKEKVTVQKVNGNNAAVPGAVLQLIRKNLKTSKTDILYQATTDSQGMITFGNLIATSATYEYYVKEIEAPDGYTISDELLNGKKVTINATSSTTVTQIKNEPVKVLFEKINSKGTNLSGGLFTLYRNTGTKEAPNYSFARVITAEDQGKDLSGLADGQYRIQEVFAPDGYQINQTLLDFEVKKNENNTRSVYVNDQVISNGILQLTDYQGSAVLQKTTEAGDSLAGAKFHLQRAELNSDDYGDYGDQASYVTSDSGKLELKNLVPGKYKLTEVKAPTDYYLNNQELTFVVDAISEGDQAPATIELNAGENFINYQGSARFQKVDGHAYANDKTTVLAGAKFQLYDGSGTTKIGEPITSDADGYFTFENLAPSTTYSFKETKAPNGYIQNDQVARFTTPATNQEDSAVTIDSADQKLVLDEKTPYKNYKEGASFQKVDAKGHGLGGAKYKLEMKNETGDGCGLRSMGKNMMLAMMVCSHRMN</sequence>
<keyword evidence="3" id="KW-0134">Cell wall</keyword>
<gene>
    <name evidence="10" type="ORF">RV04_GL000339</name>
</gene>
<dbReference type="SUPFAM" id="SSF49478">
    <property type="entry name" value="Cna protein B-type domain"/>
    <property type="match status" value="1"/>
</dbReference>
<proteinExistence type="inferred from homology"/>
<comment type="caution">
    <text evidence="10">The sequence shown here is derived from an EMBL/GenBank/DDBJ whole genome shotgun (WGS) entry which is preliminary data.</text>
</comment>
<accession>A0A1L8TSF8</accession>
<evidence type="ECO:0000256" key="3">
    <source>
        <dbReference type="ARBA" id="ARBA00022512"/>
    </source>
</evidence>
<dbReference type="InterPro" id="IPR041033">
    <property type="entry name" value="SpaA_PFL_dom_1"/>
</dbReference>
<evidence type="ECO:0000256" key="7">
    <source>
        <dbReference type="SAM" id="MobiDB-lite"/>
    </source>
</evidence>
<keyword evidence="5" id="KW-0732">Signal</keyword>
<keyword evidence="4" id="KW-0964">Secreted</keyword>
<name>A0A1L8TSF8_9ENTE</name>
<dbReference type="GO" id="GO:0005518">
    <property type="term" value="F:collagen binding"/>
    <property type="evidence" value="ECO:0007669"/>
    <property type="project" value="InterPro"/>
</dbReference>
<dbReference type="Proteomes" id="UP000182077">
    <property type="component" value="Unassembled WGS sequence"/>
</dbReference>
<dbReference type="Pfam" id="PF17802">
    <property type="entry name" value="SpaA"/>
    <property type="match status" value="4"/>
</dbReference>
<dbReference type="GO" id="GO:0007155">
    <property type="term" value="P:cell adhesion"/>
    <property type="evidence" value="ECO:0007669"/>
    <property type="project" value="InterPro"/>
</dbReference>
<dbReference type="STRING" id="249189.RV04_GL000339"/>
<evidence type="ECO:0000313" key="11">
    <source>
        <dbReference type="Proteomes" id="UP000182077"/>
    </source>
</evidence>
<dbReference type="PANTHER" id="PTHR36108">
    <property type="entry name" value="COLOSSIN-B-RELATED"/>
    <property type="match status" value="1"/>
</dbReference>
<organism evidence="10 11">
    <name type="scientific">Enterococcus hermanniensis</name>
    <dbReference type="NCBI Taxonomy" id="249189"/>
    <lineage>
        <taxon>Bacteria</taxon>
        <taxon>Bacillati</taxon>
        <taxon>Bacillota</taxon>
        <taxon>Bacilli</taxon>
        <taxon>Lactobacillales</taxon>
        <taxon>Enterococcaceae</taxon>
        <taxon>Enterococcus</taxon>
    </lineage>
</organism>
<feature type="domain" description="SpaA-like prealbumin fold" evidence="9">
    <location>
        <begin position="912"/>
        <end position="1009"/>
    </location>
</feature>
<evidence type="ECO:0000256" key="6">
    <source>
        <dbReference type="ARBA" id="ARBA00023088"/>
    </source>
</evidence>
<feature type="region of interest" description="Disordered" evidence="7">
    <location>
        <begin position="867"/>
        <end position="890"/>
    </location>
</feature>
<evidence type="ECO:0000259" key="8">
    <source>
        <dbReference type="Pfam" id="PF05737"/>
    </source>
</evidence>